<name>A0A4R0H1T1_9ACTN</name>
<proteinExistence type="predicted"/>
<gene>
    <name evidence="1" type="ORF">E0H45_36245</name>
</gene>
<evidence type="ECO:0000313" key="2">
    <source>
        <dbReference type="Proteomes" id="UP000292346"/>
    </source>
</evidence>
<comment type="caution">
    <text evidence="1">The sequence shown here is derived from an EMBL/GenBank/DDBJ whole genome shotgun (WGS) entry which is preliminary data.</text>
</comment>
<evidence type="ECO:0000313" key="1">
    <source>
        <dbReference type="EMBL" id="TCC02500.1"/>
    </source>
</evidence>
<sequence length="77" mass="8277">MSSKEANQELPFGRYTSNGQKEVFGFLSASFGAHATFCDTSNKRTEPLYSCANSYPYGYAVNALDALASMGLHAKVG</sequence>
<reference evidence="1 2" key="1">
    <citation type="submission" date="2019-02" db="EMBL/GenBank/DDBJ databases">
        <title>Kribbella capetownensis sp. nov. and Kribbella speibonae sp. nov., isolated from soil.</title>
        <authorList>
            <person name="Curtis S.M."/>
            <person name="Norton I."/>
            <person name="Everest G.J."/>
            <person name="Meyers P.R."/>
        </authorList>
    </citation>
    <scope>NUCLEOTIDE SEQUENCE [LARGE SCALE GENOMIC DNA]</scope>
    <source>
        <strain evidence="1 2">KCTC 29219</strain>
    </source>
</reference>
<dbReference type="Proteomes" id="UP000292346">
    <property type="component" value="Unassembled WGS sequence"/>
</dbReference>
<keyword evidence="2" id="KW-1185">Reference proteome</keyword>
<dbReference type="AlphaFoldDB" id="A0A4R0H1T1"/>
<protein>
    <submittedName>
        <fullName evidence="1">Uncharacterized protein</fullName>
    </submittedName>
</protein>
<dbReference type="EMBL" id="SJJZ01000005">
    <property type="protein sequence ID" value="TCC02500.1"/>
    <property type="molecule type" value="Genomic_DNA"/>
</dbReference>
<dbReference type="RefSeq" id="WP_131346244.1">
    <property type="nucleotide sequence ID" value="NZ_SJJZ01000005.1"/>
</dbReference>
<organism evidence="1 2">
    <name type="scientific">Kribbella soli</name>
    <dbReference type="NCBI Taxonomy" id="1124743"/>
    <lineage>
        <taxon>Bacteria</taxon>
        <taxon>Bacillati</taxon>
        <taxon>Actinomycetota</taxon>
        <taxon>Actinomycetes</taxon>
        <taxon>Propionibacteriales</taxon>
        <taxon>Kribbellaceae</taxon>
        <taxon>Kribbella</taxon>
    </lineage>
</organism>
<accession>A0A4R0H1T1</accession>